<gene>
    <name evidence="2" type="ORF">M407DRAFT_163497</name>
</gene>
<accession>A0A0C3QQC9</accession>
<reference evidence="3" key="2">
    <citation type="submission" date="2015-01" db="EMBL/GenBank/DDBJ databases">
        <title>Evolutionary Origins and Diversification of the Mycorrhizal Mutualists.</title>
        <authorList>
            <consortium name="DOE Joint Genome Institute"/>
            <consortium name="Mycorrhizal Genomics Consortium"/>
            <person name="Kohler A."/>
            <person name="Kuo A."/>
            <person name="Nagy L.G."/>
            <person name="Floudas D."/>
            <person name="Copeland A."/>
            <person name="Barry K.W."/>
            <person name="Cichocki N."/>
            <person name="Veneault-Fourrey C."/>
            <person name="LaButti K."/>
            <person name="Lindquist E.A."/>
            <person name="Lipzen A."/>
            <person name="Lundell T."/>
            <person name="Morin E."/>
            <person name="Murat C."/>
            <person name="Riley R."/>
            <person name="Ohm R."/>
            <person name="Sun H."/>
            <person name="Tunlid A."/>
            <person name="Henrissat B."/>
            <person name="Grigoriev I.V."/>
            <person name="Hibbett D.S."/>
            <person name="Martin F."/>
        </authorList>
    </citation>
    <scope>NUCLEOTIDE SEQUENCE [LARGE SCALE GENOMIC DNA]</scope>
    <source>
        <strain evidence="3">MUT 4182</strain>
    </source>
</reference>
<sequence length="139" mass="15275">MRGYDVSCRMVDDSIVYPSSMHMFSYASLAQYPSAVMLEFFLKLEQDALGLLKDSGPRRSLNPALSRSREESQPHPTSGGLRNLATPQVENRTMTDKLSLPRGLRLVSTSSERGGWNADVASCIAASRVCCIGTRADLF</sequence>
<dbReference type="EMBL" id="KN822979">
    <property type="protein sequence ID" value="KIO29734.1"/>
    <property type="molecule type" value="Genomic_DNA"/>
</dbReference>
<name>A0A0C3QQC9_9AGAM</name>
<dbReference type="Proteomes" id="UP000054248">
    <property type="component" value="Unassembled WGS sequence"/>
</dbReference>
<organism evidence="2 3">
    <name type="scientific">Tulasnella calospora MUT 4182</name>
    <dbReference type="NCBI Taxonomy" id="1051891"/>
    <lineage>
        <taxon>Eukaryota</taxon>
        <taxon>Fungi</taxon>
        <taxon>Dikarya</taxon>
        <taxon>Basidiomycota</taxon>
        <taxon>Agaricomycotina</taxon>
        <taxon>Agaricomycetes</taxon>
        <taxon>Cantharellales</taxon>
        <taxon>Tulasnellaceae</taxon>
        <taxon>Tulasnella</taxon>
    </lineage>
</organism>
<protein>
    <submittedName>
        <fullName evidence="2">Uncharacterized protein</fullName>
    </submittedName>
</protein>
<proteinExistence type="predicted"/>
<evidence type="ECO:0000313" key="3">
    <source>
        <dbReference type="Proteomes" id="UP000054248"/>
    </source>
</evidence>
<dbReference type="HOGENOM" id="CLU_1846589_0_0_1"/>
<feature type="region of interest" description="Disordered" evidence="1">
    <location>
        <begin position="55"/>
        <end position="97"/>
    </location>
</feature>
<reference evidence="2 3" key="1">
    <citation type="submission" date="2014-04" db="EMBL/GenBank/DDBJ databases">
        <authorList>
            <consortium name="DOE Joint Genome Institute"/>
            <person name="Kuo A."/>
            <person name="Girlanda M."/>
            <person name="Perotto S."/>
            <person name="Kohler A."/>
            <person name="Nagy L.G."/>
            <person name="Floudas D."/>
            <person name="Copeland A."/>
            <person name="Barry K.W."/>
            <person name="Cichocki N."/>
            <person name="Veneault-Fourrey C."/>
            <person name="LaButti K."/>
            <person name="Lindquist E.A."/>
            <person name="Lipzen A."/>
            <person name="Lundell T."/>
            <person name="Morin E."/>
            <person name="Murat C."/>
            <person name="Sun H."/>
            <person name="Tunlid A."/>
            <person name="Henrissat B."/>
            <person name="Grigoriev I.V."/>
            <person name="Hibbett D.S."/>
            <person name="Martin F."/>
            <person name="Nordberg H.P."/>
            <person name="Cantor M.N."/>
            <person name="Hua S.X."/>
        </authorList>
    </citation>
    <scope>NUCLEOTIDE SEQUENCE [LARGE SCALE GENOMIC DNA]</scope>
    <source>
        <strain evidence="2 3">MUT 4182</strain>
    </source>
</reference>
<dbReference type="AlphaFoldDB" id="A0A0C3QQC9"/>
<evidence type="ECO:0000256" key="1">
    <source>
        <dbReference type="SAM" id="MobiDB-lite"/>
    </source>
</evidence>
<evidence type="ECO:0000313" key="2">
    <source>
        <dbReference type="EMBL" id="KIO29734.1"/>
    </source>
</evidence>
<keyword evidence="3" id="KW-1185">Reference proteome</keyword>